<feature type="region of interest" description="Disordered" evidence="3">
    <location>
        <begin position="480"/>
        <end position="515"/>
    </location>
</feature>
<protein>
    <submittedName>
        <fullName evidence="6">DEAD/DEAH box helicase</fullName>
    </submittedName>
</protein>
<dbReference type="GO" id="GO:0004386">
    <property type="term" value="F:helicase activity"/>
    <property type="evidence" value="ECO:0007669"/>
    <property type="project" value="UniProtKB-KW"/>
</dbReference>
<keyword evidence="7" id="KW-1185">Reference proteome</keyword>
<evidence type="ECO:0000256" key="2">
    <source>
        <dbReference type="ARBA" id="ARBA00022840"/>
    </source>
</evidence>
<keyword evidence="1" id="KW-0547">Nucleotide-binding</keyword>
<sequence>MRTLTPFQAVEEIRQRSVEAILGLSGLNHPALAAEVRRKFGGRDIASGALLQEPILEAAFPFVEAEPTLASLAGTLLHPKVVDALDQPGDPRIGKDWHPYKHQLEAWRHLTAPTPQSILVTSGTGSGKTECFMVPLLHDLAKEAEAQREPLSGVRAIALYPLNALIASQQDRLGKWTRPFGGKIRYALYNGEMPEDDKDAHERTVPEQILCRRTLRSNPPPILVTNVTMLEYLTVRRKDRPILDTSRGKLRWIILDEAHSYTGSNAAEIALLLRRVLLAFDVTPDQVRFVATSATIGEGADVTEELRRFLRDVSGAPEERVHVVVGHRRTPNLPPPDLGKSLGGIDVSELDADAAFDRLACNPVVQNQVAELTRGARAWSTVARELSETGGEPEALALALARAEKGGERLLPLRVHAFHRAVPGLWTCLNPDCADRVDCWPFGGLLPEALGKCPACGGRVLPVVSCRSCGEPFLDAVEESRTLRSRDEDEREDDYARDSEEESAASSDDEAARSTAPGIERLIAVRSLPHARPLHVDPHSGAIAAQPHDGFVALSCHDREEPEFCPACQTAATEKQPRILWPFRFGAPAILSNASPVLLESTEPSTPDPEAEHSSPAEGRQLLSFTDSRQGTARFSAKLQNAAERNHVRALIYFAAQDSLRVDPANAAKLAELDAAIASLRLVGASAETALRLLETQRADLAKARAGLPWEVVRNRLIERDEISYWMRRVWAKRDPERFGDPVKGAERFAELMLLRELARRTRRANSLETMGLASLRFQAIENLPEAKAPEALRAKGKTIQDWRDFLYLSLTIAVRDYFAIRIDGRDAHWLQPGIPPKRLIGPNDTITARTELRWPQVRPDYVAQRGTLPRLLEVALGLNPEEHGDRDIINELLEKAWFDLRSLFMTAGGGDDLRLDLGNALIAPVEKAWRCPVTRRVLDTAFCGYTPYGLRTGSTRGTGARAEPIELPRHPTPFLTEPDDETGVREWLADDARVGHLRSAGLWTNLHDRIALGSPYARSAEHSAQQPSRRLRNYEAEFRRGEINILNCSTTMEMGVDIGSVSTVMMTNVPPSIANYRQRVGRAGRRRQATALAFTYCKDTPIEWEAFRTPISFLSRAVAAPRVSLDSGPLVQRHVSALLLAAFVREQNGDTTTTKAGAFYGFPADLRTERLPDPPSAGFRAWLAKPSTHETMAKATRELVRGSVLENDTGLFEGVAAAVETAEAAFRAEWDGLQSQAAGLDRDAAKKAIGFQLQRLCGEFLLSDLSNRGVLPGHGFPTAVVQFIHKDEPDSDERNTEEGSPFRRRFFASRNLDQAMRDYAPGADVVIDGLVYRSAGVTLNWKRPAGESDSRDIQSLGFVWHCQACGAAGTLHGRAEECPECGATGETLRQHEYLRPAGFAAEREPAHAEADIVSYVPPEPPIVAARGASWHPLRVPELGRSRTSANGLVFYASAGSEQGNGYTICLHCGRAQAEGVPGSPSFAEHRPLRYTKADDDGKCPGASKPFAIKQNLLLGHEVRTDVFELQLSGLDHSGAAWAFGSALRTALTRELGVELNEVGLWVEPRQTAIGGRSHTLFLFDHAAGGAGFSARAKDTFAKLLNPVRDLLDCKVDGCVKGCSACVLTPDLHDQQRIIDRQAALSFVDGHLHLLAAPDSADLFIPGASFSDDLADELAAGSGAAIVWSESFDLAELHDGNFLRLAAFLQRSGRPLTLVLTQAALSGMDDATRLGLRDLAIRYDITLCQGAAPRFENGAVAVATVANGRAGEIWATRDGKAGILGSGWGVAAELPILRAHWDAKVDSDALPVDILEPRADAAFVSFTKACDGSLSSFGAHLLELVKPLLQRVGGWRPGRLVRVEYFDRYLKCPLSVRLACECIAALARTIGSAEQTQMLLVSEPWRSDPRYDDKRPWQVSHDWRSDGDRAEVTEAVSAKLGLKGSLRLKRDRHAREMVLTFDDSTSVTLVFDQGFGCWSGPKGIPLRFDFDADPQDQAAKLIALNAVVQGPSDPSYIVVHR</sequence>
<feature type="compositionally biased region" description="Basic and acidic residues" evidence="3">
    <location>
        <begin position="480"/>
        <end position="498"/>
    </location>
</feature>
<organism evidence="6 7">
    <name type="scientific">Candidatus Rhodoblastus alkanivorans</name>
    <dbReference type="NCBI Taxonomy" id="2954117"/>
    <lineage>
        <taxon>Bacteria</taxon>
        <taxon>Pseudomonadati</taxon>
        <taxon>Pseudomonadota</taxon>
        <taxon>Alphaproteobacteria</taxon>
        <taxon>Hyphomicrobiales</taxon>
        <taxon>Rhodoblastaceae</taxon>
        <taxon>Rhodoblastus</taxon>
    </lineage>
</organism>
<dbReference type="PANTHER" id="PTHR47957">
    <property type="entry name" value="ATP-DEPENDENT HELICASE HRQ1"/>
    <property type="match status" value="1"/>
</dbReference>
<dbReference type="Gene3D" id="3.40.50.300">
    <property type="entry name" value="P-loop containing nucleotide triphosphate hydrolases"/>
    <property type="match status" value="2"/>
</dbReference>
<evidence type="ECO:0000313" key="7">
    <source>
        <dbReference type="Proteomes" id="UP001139104"/>
    </source>
</evidence>
<reference evidence="6" key="1">
    <citation type="journal article" date="2022" name="ISME J.">
        <title>Identification of active gaseous-alkane degraders at natural gas seeps.</title>
        <authorList>
            <person name="Farhan Ul Haque M."/>
            <person name="Hernandez M."/>
            <person name="Crombie A.T."/>
            <person name="Murrell J.C."/>
        </authorList>
    </citation>
    <scope>NUCLEOTIDE SEQUENCE</scope>
    <source>
        <strain evidence="6">PC2</strain>
    </source>
</reference>
<keyword evidence="6" id="KW-0378">Hydrolase</keyword>
<dbReference type="PROSITE" id="PS51192">
    <property type="entry name" value="HELICASE_ATP_BIND_1"/>
    <property type="match status" value="1"/>
</dbReference>
<evidence type="ECO:0000313" key="6">
    <source>
        <dbReference type="EMBL" id="MCI4683438.1"/>
    </source>
</evidence>
<feature type="compositionally biased region" description="Acidic residues" evidence="3">
    <location>
        <begin position="499"/>
        <end position="509"/>
    </location>
</feature>
<dbReference type="EMBL" id="JAIVFP010000001">
    <property type="protein sequence ID" value="MCI4683438.1"/>
    <property type="molecule type" value="Genomic_DNA"/>
</dbReference>
<proteinExistence type="predicted"/>
<dbReference type="SUPFAM" id="SSF52540">
    <property type="entry name" value="P-loop containing nucleoside triphosphate hydrolases"/>
    <property type="match status" value="2"/>
</dbReference>
<evidence type="ECO:0000259" key="5">
    <source>
        <dbReference type="PROSITE" id="PS51194"/>
    </source>
</evidence>
<accession>A0ABS9Z707</accession>
<evidence type="ECO:0000259" key="4">
    <source>
        <dbReference type="PROSITE" id="PS51192"/>
    </source>
</evidence>
<dbReference type="SMART" id="SM00487">
    <property type="entry name" value="DEXDc"/>
    <property type="match status" value="1"/>
</dbReference>
<dbReference type="RefSeq" id="WP_243067390.1">
    <property type="nucleotide sequence ID" value="NZ_JAIVFK010000026.1"/>
</dbReference>
<keyword evidence="6" id="KW-0347">Helicase</keyword>
<dbReference type="InterPro" id="IPR001650">
    <property type="entry name" value="Helicase_C-like"/>
</dbReference>
<dbReference type="InterPro" id="IPR027417">
    <property type="entry name" value="P-loop_NTPase"/>
</dbReference>
<comment type="caution">
    <text evidence="6">The sequence shown here is derived from an EMBL/GenBank/DDBJ whole genome shotgun (WGS) entry which is preliminary data.</text>
</comment>
<dbReference type="InterPro" id="IPR011545">
    <property type="entry name" value="DEAD/DEAH_box_helicase_dom"/>
</dbReference>
<dbReference type="PROSITE" id="PS51194">
    <property type="entry name" value="HELICASE_CTER"/>
    <property type="match status" value="1"/>
</dbReference>
<feature type="region of interest" description="Disordered" evidence="3">
    <location>
        <begin position="599"/>
        <end position="620"/>
    </location>
</feature>
<name>A0ABS9Z707_9HYPH</name>
<dbReference type="Proteomes" id="UP001139104">
    <property type="component" value="Unassembled WGS sequence"/>
</dbReference>
<dbReference type="Pfam" id="PF00271">
    <property type="entry name" value="Helicase_C"/>
    <property type="match status" value="1"/>
</dbReference>
<feature type="domain" description="Helicase C-terminal" evidence="5">
    <location>
        <begin position="971"/>
        <end position="1137"/>
    </location>
</feature>
<dbReference type="Pfam" id="PF09369">
    <property type="entry name" value="MZB"/>
    <property type="match status" value="1"/>
</dbReference>
<feature type="domain" description="Helicase ATP-binding" evidence="4">
    <location>
        <begin position="109"/>
        <end position="314"/>
    </location>
</feature>
<dbReference type="InterPro" id="IPR018973">
    <property type="entry name" value="MZB"/>
</dbReference>
<dbReference type="Pfam" id="PF00270">
    <property type="entry name" value="DEAD"/>
    <property type="match status" value="1"/>
</dbReference>
<dbReference type="SMART" id="SM00490">
    <property type="entry name" value="HELICc"/>
    <property type="match status" value="1"/>
</dbReference>
<dbReference type="InterPro" id="IPR014001">
    <property type="entry name" value="Helicase_ATP-bd"/>
</dbReference>
<gene>
    <name evidence="6" type="ORF">K2U94_11795</name>
</gene>
<evidence type="ECO:0000256" key="1">
    <source>
        <dbReference type="ARBA" id="ARBA00022741"/>
    </source>
</evidence>
<keyword evidence="2" id="KW-0067">ATP-binding</keyword>
<evidence type="ECO:0000256" key="3">
    <source>
        <dbReference type="SAM" id="MobiDB-lite"/>
    </source>
</evidence>
<feature type="region of interest" description="Disordered" evidence="3">
    <location>
        <begin position="955"/>
        <end position="981"/>
    </location>
</feature>
<dbReference type="PANTHER" id="PTHR47957:SF3">
    <property type="entry name" value="ATP-DEPENDENT HELICASE HRQ1"/>
    <property type="match status" value="1"/>
</dbReference>